<reference evidence="1 2" key="1">
    <citation type="submission" date="2013-09" db="EMBL/GenBank/DDBJ databases">
        <title>Corchorus capsularis genome sequencing.</title>
        <authorList>
            <person name="Alam M."/>
            <person name="Haque M.S."/>
            <person name="Islam M.S."/>
            <person name="Emdad E.M."/>
            <person name="Islam M.M."/>
            <person name="Ahmed B."/>
            <person name="Halim A."/>
            <person name="Hossen Q.M.M."/>
            <person name="Hossain M.Z."/>
            <person name="Ahmed R."/>
            <person name="Khan M.M."/>
            <person name="Islam R."/>
            <person name="Rashid M.M."/>
            <person name="Khan S.A."/>
            <person name="Rahman M.S."/>
            <person name="Alam M."/>
        </authorList>
    </citation>
    <scope>NUCLEOTIDE SEQUENCE [LARGE SCALE GENOMIC DNA]</scope>
    <source>
        <strain evidence="2">cv. CVL-1</strain>
        <tissue evidence="1">Whole seedling</tissue>
    </source>
</reference>
<evidence type="ECO:0000313" key="2">
    <source>
        <dbReference type="Proteomes" id="UP000188268"/>
    </source>
</evidence>
<dbReference type="EMBL" id="AWWV01012788">
    <property type="protein sequence ID" value="OMO64544.1"/>
    <property type="molecule type" value="Genomic_DNA"/>
</dbReference>
<name>A0A1R3H2H6_COCAP</name>
<keyword evidence="2" id="KW-1185">Reference proteome</keyword>
<evidence type="ECO:0000313" key="1">
    <source>
        <dbReference type="EMBL" id="OMO64544.1"/>
    </source>
</evidence>
<proteinExistence type="predicted"/>
<sequence length="41" mass="4535">MVLALPIRPSKTDEIYALIDDHKGRPLERISSKKASSGDEP</sequence>
<protein>
    <submittedName>
        <fullName evidence="1">Uncharacterized protein</fullName>
    </submittedName>
</protein>
<dbReference type="AlphaFoldDB" id="A0A1R3H2H6"/>
<dbReference type="Proteomes" id="UP000188268">
    <property type="component" value="Unassembled WGS sequence"/>
</dbReference>
<gene>
    <name evidence="1" type="ORF">CCACVL1_21683</name>
</gene>
<dbReference type="Gramene" id="OMO64544">
    <property type="protein sequence ID" value="OMO64544"/>
    <property type="gene ID" value="CCACVL1_21683"/>
</dbReference>
<comment type="caution">
    <text evidence="1">The sequence shown here is derived from an EMBL/GenBank/DDBJ whole genome shotgun (WGS) entry which is preliminary data.</text>
</comment>
<accession>A0A1R3H2H6</accession>
<organism evidence="1 2">
    <name type="scientific">Corchorus capsularis</name>
    <name type="common">Jute</name>
    <dbReference type="NCBI Taxonomy" id="210143"/>
    <lineage>
        <taxon>Eukaryota</taxon>
        <taxon>Viridiplantae</taxon>
        <taxon>Streptophyta</taxon>
        <taxon>Embryophyta</taxon>
        <taxon>Tracheophyta</taxon>
        <taxon>Spermatophyta</taxon>
        <taxon>Magnoliopsida</taxon>
        <taxon>eudicotyledons</taxon>
        <taxon>Gunneridae</taxon>
        <taxon>Pentapetalae</taxon>
        <taxon>rosids</taxon>
        <taxon>malvids</taxon>
        <taxon>Malvales</taxon>
        <taxon>Malvaceae</taxon>
        <taxon>Grewioideae</taxon>
        <taxon>Apeibeae</taxon>
        <taxon>Corchorus</taxon>
    </lineage>
</organism>